<dbReference type="EMBL" id="JARKIE010000141">
    <property type="protein sequence ID" value="KAJ7677180.1"/>
    <property type="molecule type" value="Genomic_DNA"/>
</dbReference>
<feature type="non-terminal residue" evidence="1">
    <location>
        <position position="1"/>
    </location>
</feature>
<name>A0AAD7D395_MYCRO</name>
<protein>
    <recommendedName>
        <fullName evidence="3">Transposase</fullName>
    </recommendedName>
</protein>
<dbReference type="PANTHER" id="PTHR48472:SF1">
    <property type="entry name" value="TC1-LIKE TRANSPOSASE DDE DOMAIN-CONTAINING PROTEIN"/>
    <property type="match status" value="1"/>
</dbReference>
<proteinExistence type="predicted"/>
<evidence type="ECO:0000313" key="1">
    <source>
        <dbReference type="EMBL" id="KAJ7677180.1"/>
    </source>
</evidence>
<organism evidence="1 2">
    <name type="scientific">Mycena rosella</name>
    <name type="common">Pink bonnet</name>
    <name type="synonym">Agaricus rosellus</name>
    <dbReference type="NCBI Taxonomy" id="1033263"/>
    <lineage>
        <taxon>Eukaryota</taxon>
        <taxon>Fungi</taxon>
        <taxon>Dikarya</taxon>
        <taxon>Basidiomycota</taxon>
        <taxon>Agaricomycotina</taxon>
        <taxon>Agaricomycetes</taxon>
        <taxon>Agaricomycetidae</taxon>
        <taxon>Agaricales</taxon>
        <taxon>Marasmiineae</taxon>
        <taxon>Mycenaceae</taxon>
        <taxon>Mycena</taxon>
    </lineage>
</organism>
<dbReference type="PANTHER" id="PTHR48472">
    <property type="entry name" value="TC1-LIKE TRANSPOSASE DDE DOMAIN-CONTAINING PROTEIN"/>
    <property type="match status" value="1"/>
</dbReference>
<reference evidence="1" key="1">
    <citation type="submission" date="2023-03" db="EMBL/GenBank/DDBJ databases">
        <title>Massive genome expansion in bonnet fungi (Mycena s.s.) driven by repeated elements and novel gene families across ecological guilds.</title>
        <authorList>
            <consortium name="Lawrence Berkeley National Laboratory"/>
            <person name="Harder C.B."/>
            <person name="Miyauchi S."/>
            <person name="Viragh M."/>
            <person name="Kuo A."/>
            <person name="Thoen E."/>
            <person name="Andreopoulos B."/>
            <person name="Lu D."/>
            <person name="Skrede I."/>
            <person name="Drula E."/>
            <person name="Henrissat B."/>
            <person name="Morin E."/>
            <person name="Kohler A."/>
            <person name="Barry K."/>
            <person name="LaButti K."/>
            <person name="Morin E."/>
            <person name="Salamov A."/>
            <person name="Lipzen A."/>
            <person name="Mereny Z."/>
            <person name="Hegedus B."/>
            <person name="Baldrian P."/>
            <person name="Stursova M."/>
            <person name="Weitz H."/>
            <person name="Taylor A."/>
            <person name="Grigoriev I.V."/>
            <person name="Nagy L.G."/>
            <person name="Martin F."/>
            <person name="Kauserud H."/>
        </authorList>
    </citation>
    <scope>NUCLEOTIDE SEQUENCE</scope>
    <source>
        <strain evidence="1">CBHHK067</strain>
    </source>
</reference>
<dbReference type="InterPro" id="IPR009057">
    <property type="entry name" value="Homeodomain-like_sf"/>
</dbReference>
<gene>
    <name evidence="1" type="ORF">B0H17DRAFT_864601</name>
</gene>
<evidence type="ECO:0008006" key="3">
    <source>
        <dbReference type="Google" id="ProtNLM"/>
    </source>
</evidence>
<dbReference type="Proteomes" id="UP001221757">
    <property type="component" value="Unassembled WGS sequence"/>
</dbReference>
<accession>A0AAD7D395</accession>
<keyword evidence="2" id="KW-1185">Reference proteome</keyword>
<evidence type="ECO:0000313" key="2">
    <source>
        <dbReference type="Proteomes" id="UP001221757"/>
    </source>
</evidence>
<comment type="caution">
    <text evidence="1">The sequence shown here is derived from an EMBL/GenBank/DDBJ whole genome shotgun (WGS) entry which is preliminary data.</text>
</comment>
<dbReference type="SUPFAM" id="SSF46689">
    <property type="entry name" value="Homeodomain-like"/>
    <property type="match status" value="1"/>
</dbReference>
<sequence length="181" mass="20891">MPPRTISNDLKARVPVLFFDQHRSVHEICTILGVKKTFVYTCLENQTIHGVAYNPHAHRSGSRRFLAPIDIKFIEALLVFPTTHTIYLDEIQEKLLTQRDVNVSLPTLFRTLRRLHLSRKRVSVRALERNDLDRSAYMNRIADIAPDPNILMFIDEAAKNDRTTGRPKGWSLVGTCCLQRR</sequence>
<dbReference type="AlphaFoldDB" id="A0AAD7D395"/>